<evidence type="ECO:0000313" key="3">
    <source>
        <dbReference type="Proteomes" id="UP000029707"/>
    </source>
</evidence>
<evidence type="ECO:0000313" key="2">
    <source>
        <dbReference type="EMBL" id="TLE01534.1"/>
    </source>
</evidence>
<dbReference type="OrthoDB" id="5321643at2"/>
<accession>A0A4U8TMK0</accession>
<sequence>MIKALQKTYTNAQAIHIQHKNIAYPRIIIKADLSLFVRVPLHFSHTQVWEFITKNHQWIESTLHKLHSHHLALHSQLNAHQNQIPIFGFWCDISTLLPKTYSLFTPSLTDSTNPTFYTHTLKTQLKAMLRAYIYPRVEEYASLMGVTYRSIKITHARSRFGSCSHDNRLCFSFMLIFAQKELIDYVIIHELAHIRHKNHSRSFWDYVTTYCKKAKSLRLALRQDSKIYPLLLQKLT</sequence>
<feature type="domain" description="YgjP-like metallopeptidase" evidence="1">
    <location>
        <begin position="25"/>
        <end position="223"/>
    </location>
</feature>
<dbReference type="AlphaFoldDB" id="A0A4U8TMK0"/>
<dbReference type="Proteomes" id="UP000029707">
    <property type="component" value="Unassembled WGS sequence"/>
</dbReference>
<reference evidence="2 3" key="1">
    <citation type="journal article" date="2014" name="Genome Announc.">
        <title>Draft genome sequences of eight enterohepatic helicobacter species isolated from both laboratory and wild rodents.</title>
        <authorList>
            <person name="Sheh A."/>
            <person name="Shen Z."/>
            <person name="Fox J.G."/>
        </authorList>
    </citation>
    <scope>NUCLEOTIDE SEQUENCE [LARGE SCALE GENOMIC DNA]</scope>
    <source>
        <strain evidence="2 3">MIT 01-6451</strain>
    </source>
</reference>
<dbReference type="STRING" id="425400.LS65_04255"/>
<proteinExistence type="predicted"/>
<gene>
    <name evidence="2" type="ORF">LS65_006125</name>
</gene>
<dbReference type="PANTHER" id="PTHR30399:SF1">
    <property type="entry name" value="UTP PYROPHOSPHATASE"/>
    <property type="match status" value="1"/>
</dbReference>
<organism evidence="2 3">
    <name type="scientific">Helicobacter japonicus</name>
    <dbReference type="NCBI Taxonomy" id="425400"/>
    <lineage>
        <taxon>Bacteria</taxon>
        <taxon>Pseudomonadati</taxon>
        <taxon>Campylobacterota</taxon>
        <taxon>Epsilonproteobacteria</taxon>
        <taxon>Campylobacterales</taxon>
        <taxon>Helicobacteraceae</taxon>
        <taxon>Helicobacter</taxon>
    </lineage>
</organism>
<protein>
    <submittedName>
        <fullName evidence="2">M48 family peptidase</fullName>
    </submittedName>
</protein>
<dbReference type="CDD" id="cd07344">
    <property type="entry name" value="M48_yhfN_like"/>
    <property type="match status" value="1"/>
</dbReference>
<name>A0A4U8TMK0_9HELI</name>
<comment type="caution">
    <text evidence="2">The sequence shown here is derived from an EMBL/GenBank/DDBJ whole genome shotgun (WGS) entry which is preliminary data.</text>
</comment>
<dbReference type="InterPro" id="IPR002725">
    <property type="entry name" value="YgjP-like_metallopeptidase"/>
</dbReference>
<keyword evidence="3" id="KW-1185">Reference proteome</keyword>
<dbReference type="RefSeq" id="WP_034362060.1">
    <property type="nucleotide sequence ID" value="NZ_CAJUDB010000007.1"/>
</dbReference>
<dbReference type="PANTHER" id="PTHR30399">
    <property type="entry name" value="UNCHARACTERIZED PROTEIN YGJP"/>
    <property type="match status" value="1"/>
</dbReference>
<dbReference type="InterPro" id="IPR053136">
    <property type="entry name" value="UTP_pyrophosphatase-like"/>
</dbReference>
<dbReference type="Gene3D" id="3.30.2010.10">
    <property type="entry name" value="Metalloproteases ('zincins'), catalytic domain"/>
    <property type="match status" value="1"/>
</dbReference>
<dbReference type="EMBL" id="JRMQ02000007">
    <property type="protein sequence ID" value="TLE01534.1"/>
    <property type="molecule type" value="Genomic_DNA"/>
</dbReference>
<evidence type="ECO:0000259" key="1">
    <source>
        <dbReference type="Pfam" id="PF01863"/>
    </source>
</evidence>
<dbReference type="Pfam" id="PF01863">
    <property type="entry name" value="YgjP-like"/>
    <property type="match status" value="1"/>
</dbReference>